<comment type="similarity">
    <text evidence="2">Belongs to the SRY family.</text>
</comment>
<dbReference type="SMART" id="SM00398">
    <property type="entry name" value="HMG"/>
    <property type="match status" value="1"/>
</dbReference>
<evidence type="ECO:0000256" key="10">
    <source>
        <dbReference type="ARBA" id="ARBA00032498"/>
    </source>
</evidence>
<evidence type="ECO:0000313" key="15">
    <source>
        <dbReference type="RefSeq" id="XP_065643961.1"/>
    </source>
</evidence>
<feature type="DNA-binding region" description="HMG box" evidence="12">
    <location>
        <begin position="42"/>
        <end position="110"/>
    </location>
</feature>
<name>A0ABM4B538_HYDVU</name>
<evidence type="ECO:0000256" key="6">
    <source>
        <dbReference type="ARBA" id="ARBA00022928"/>
    </source>
</evidence>
<gene>
    <name evidence="15" type="primary">LOC100214402</name>
</gene>
<sequence>MNFEHYANLDRNFNLEKCLPTEFLVKPQRISADKKYIAPKSVKRPMNAFMLWAKDRRRFLMENNPTLHNADISKILGSEWREMPDEKKNPFWKEAHVLMVQHKFDHPEYHYKPRRQRQSKTKGKQELTELENLETLMHKRKLNKEKLSFFERRVSLMKRSEEQEILQRSDKEIDYEAMDRLNYLRYLNDKKNSCAIIKSKLKMEAGFLNENSKLSNLNTMQRNQLTQSCKTDYTIKHDETEDKSLLERKRQLDFFLQVDDSDESDIDSQRTSDAKTSVILSEFYDILPRYK</sequence>
<evidence type="ECO:0000256" key="2">
    <source>
        <dbReference type="ARBA" id="ARBA00005998"/>
    </source>
</evidence>
<evidence type="ECO:0000256" key="12">
    <source>
        <dbReference type="PROSITE-ProRule" id="PRU00267"/>
    </source>
</evidence>
<evidence type="ECO:0000256" key="7">
    <source>
        <dbReference type="ARBA" id="ARBA00023125"/>
    </source>
</evidence>
<keyword evidence="5" id="KW-0112">Calmodulin-binding</keyword>
<evidence type="ECO:0000256" key="8">
    <source>
        <dbReference type="ARBA" id="ARBA00023159"/>
    </source>
</evidence>
<keyword evidence="4" id="KW-0221">Differentiation</keyword>
<dbReference type="InterPro" id="IPR036910">
    <property type="entry name" value="HMG_box_dom_sf"/>
</dbReference>
<dbReference type="Pfam" id="PF00505">
    <property type="entry name" value="HMG_box"/>
    <property type="match status" value="1"/>
</dbReference>
<evidence type="ECO:0000256" key="1">
    <source>
        <dbReference type="ARBA" id="ARBA00004324"/>
    </source>
</evidence>
<organism evidence="14 15">
    <name type="scientific">Hydra vulgaris</name>
    <name type="common">Hydra</name>
    <name type="synonym">Hydra attenuata</name>
    <dbReference type="NCBI Taxonomy" id="6087"/>
    <lineage>
        <taxon>Eukaryota</taxon>
        <taxon>Metazoa</taxon>
        <taxon>Cnidaria</taxon>
        <taxon>Hydrozoa</taxon>
        <taxon>Hydroidolina</taxon>
        <taxon>Anthoathecata</taxon>
        <taxon>Aplanulata</taxon>
        <taxon>Hydridae</taxon>
        <taxon>Hydra</taxon>
    </lineage>
</organism>
<keyword evidence="6" id="KW-0726">Sexual differentiation</keyword>
<dbReference type="PANTHER" id="PTHR10270:SF161">
    <property type="entry name" value="SEX-DETERMINING REGION Y PROTEIN"/>
    <property type="match status" value="1"/>
</dbReference>
<proteinExistence type="inferred from homology"/>
<keyword evidence="9" id="KW-0804">Transcription</keyword>
<evidence type="ECO:0000256" key="3">
    <source>
        <dbReference type="ARBA" id="ARBA00019052"/>
    </source>
</evidence>
<dbReference type="SUPFAM" id="SSF47095">
    <property type="entry name" value="HMG-box"/>
    <property type="match status" value="1"/>
</dbReference>
<keyword evidence="7 12" id="KW-0238">DNA-binding</keyword>
<keyword evidence="14" id="KW-1185">Reference proteome</keyword>
<protein>
    <recommendedName>
        <fullName evidence="3">Sex-determining region Y protein</fullName>
    </recommendedName>
    <alternativeName>
        <fullName evidence="10">Testis-determining factor</fullName>
    </alternativeName>
</protein>
<dbReference type="GeneID" id="100214402"/>
<dbReference type="InterPro" id="IPR050140">
    <property type="entry name" value="SRY-related_HMG-box_TF-like"/>
</dbReference>
<feature type="domain" description="HMG box" evidence="13">
    <location>
        <begin position="42"/>
        <end position="110"/>
    </location>
</feature>
<reference evidence="14" key="1">
    <citation type="submission" date="2025-05" db="UniProtKB">
        <authorList>
            <consortium name="RefSeq"/>
        </authorList>
    </citation>
    <scope>NUCLEOTIDE SEQUENCE [LARGE SCALE GENOMIC DNA]</scope>
</reference>
<evidence type="ECO:0000313" key="14">
    <source>
        <dbReference type="Proteomes" id="UP001652625"/>
    </source>
</evidence>
<dbReference type="InterPro" id="IPR009071">
    <property type="entry name" value="HMG_box_dom"/>
</dbReference>
<comment type="function">
    <text evidence="11">Transcriptional regulator that controls a genetic switch in male development. It is necessary and sufficient for initiating male sex determination by directing the development of supporting cell precursors (pre-Sertoli cells) as Sertoli rather than granulosa cells. Involved in different aspects of gene regulation including promoter activation or repression. Binds to the DNA consensus sequence 5'-[AT]AACAA[AT]-3'. SRY HMG box recognizes DNA by partial intercalation in the minor groove and promotes DNA bending. Also involved in pre-mRNA splicing. In male adult brain involved in the maintenance of motor functions of dopaminergic neurons.</text>
</comment>
<evidence type="ECO:0000256" key="5">
    <source>
        <dbReference type="ARBA" id="ARBA00022860"/>
    </source>
</evidence>
<evidence type="ECO:0000259" key="13">
    <source>
        <dbReference type="PROSITE" id="PS50118"/>
    </source>
</evidence>
<evidence type="ECO:0000256" key="4">
    <source>
        <dbReference type="ARBA" id="ARBA00022782"/>
    </source>
</evidence>
<keyword evidence="12" id="KW-0539">Nucleus</keyword>
<dbReference type="Proteomes" id="UP001652625">
    <property type="component" value="Chromosome 01"/>
</dbReference>
<dbReference type="Gene3D" id="1.10.30.10">
    <property type="entry name" value="High mobility group box domain"/>
    <property type="match status" value="1"/>
</dbReference>
<dbReference type="CDD" id="cd22004">
    <property type="entry name" value="HMG-box_SOX"/>
    <property type="match status" value="1"/>
</dbReference>
<evidence type="ECO:0000256" key="9">
    <source>
        <dbReference type="ARBA" id="ARBA00023163"/>
    </source>
</evidence>
<dbReference type="PANTHER" id="PTHR10270">
    <property type="entry name" value="SOX TRANSCRIPTION FACTOR"/>
    <property type="match status" value="1"/>
</dbReference>
<reference evidence="15" key="2">
    <citation type="submission" date="2025-08" db="UniProtKB">
        <authorList>
            <consortium name="RefSeq"/>
        </authorList>
    </citation>
    <scope>IDENTIFICATION</scope>
</reference>
<evidence type="ECO:0000256" key="11">
    <source>
        <dbReference type="ARBA" id="ARBA00045821"/>
    </source>
</evidence>
<dbReference type="PROSITE" id="PS50118">
    <property type="entry name" value="HMG_BOX_2"/>
    <property type="match status" value="1"/>
</dbReference>
<dbReference type="RefSeq" id="XP_065643961.1">
    <property type="nucleotide sequence ID" value="XM_065787889.1"/>
</dbReference>
<accession>A0ABM4B538</accession>
<keyword evidence="8" id="KW-0010">Activator</keyword>
<comment type="subcellular location">
    <subcellularLocation>
        <location evidence="1">Nucleus speckle</location>
    </subcellularLocation>
</comment>